<dbReference type="InterPro" id="IPR002641">
    <property type="entry name" value="PNPLA_dom"/>
</dbReference>
<evidence type="ECO:0000313" key="8">
    <source>
        <dbReference type="EMBL" id="KAK9907770.1"/>
    </source>
</evidence>
<dbReference type="Gene3D" id="3.40.1090.10">
    <property type="entry name" value="Cytosolic phospholipase A2 catalytic domain"/>
    <property type="match status" value="1"/>
</dbReference>
<dbReference type="SUPFAM" id="SSF54236">
    <property type="entry name" value="Ubiquitin-like"/>
    <property type="match status" value="1"/>
</dbReference>
<evidence type="ECO:0000256" key="3">
    <source>
        <dbReference type="RuleBase" id="RU361262"/>
    </source>
</evidence>
<comment type="caution">
    <text evidence="8">The sequence shown here is derived from an EMBL/GenBank/DDBJ whole genome shotgun (WGS) entry which is preliminary data.</text>
</comment>
<dbReference type="InterPro" id="IPR003103">
    <property type="entry name" value="BAG_domain"/>
</dbReference>
<dbReference type="PROSITE" id="PS51035">
    <property type="entry name" value="BAG"/>
    <property type="match status" value="1"/>
</dbReference>
<dbReference type="PROSITE" id="PS51635">
    <property type="entry name" value="PNPLA"/>
    <property type="match status" value="1"/>
</dbReference>
<dbReference type="CDD" id="cd17054">
    <property type="entry name" value="Ubl_AtBAG1_like"/>
    <property type="match status" value="1"/>
</dbReference>
<feature type="coiled-coil region" evidence="4">
    <location>
        <begin position="122"/>
        <end position="149"/>
    </location>
</feature>
<proteinExistence type="inferred from homology"/>
<dbReference type="Gene3D" id="1.20.58.120">
    <property type="entry name" value="BAG domain"/>
    <property type="match status" value="1"/>
</dbReference>
<comment type="function">
    <text evidence="3">Lipolytic acyl hydrolase (LAH).</text>
</comment>
<sequence length="440" mass="48749">MTHPTVKLKLTHKAKKIHVEAPANATFGDLKLLASQDTGIPPEGISFLFRGRKKADNEVLSLAGVRNGAELKIMETEAYRQQKTAEQPEEPAFLAFSEEDAAAARAAAAKEAAMQKSQVSVRDQALTAIQGIRQQVDDLEKQANKIMQQQQPQDGAPGSRAALGLIEILTQKLLALDNVSVEGDQEVRQKRKAEINRINQLGGGGGIFFWWEIGAVKYLQQRFDIERWQMRGASAGALVATLAACNVNSEVAFESAHRLSMEHKLFERPLGLAGVWGSIVRQWLDDILPHNAAEKCRGRLKLVVTDIRGFQLAYVDDFATKDELIDANLASAHIPFFLDGRPFASFRNKLYIDGSVTDFLYYDNSELLKCNGDAFILDYTQDELLKTTRLDFVKLRNPEEIRQLIDAGYAYAQRMDEAGALLQFFGGAGSLQSPNAALRL</sequence>
<dbReference type="EC" id="3.1.1.-" evidence="3"/>
<dbReference type="SUPFAM" id="SSF63491">
    <property type="entry name" value="BAG domain"/>
    <property type="match status" value="1"/>
</dbReference>
<evidence type="ECO:0000259" key="6">
    <source>
        <dbReference type="PROSITE" id="PS51035"/>
    </source>
</evidence>
<keyword evidence="2 3" id="KW-0378">Hydrolase</keyword>
<evidence type="ECO:0000256" key="1">
    <source>
        <dbReference type="ARBA" id="ARBA00023098"/>
    </source>
</evidence>
<dbReference type="SUPFAM" id="SSF52151">
    <property type="entry name" value="FabD/lysophospholipase-like"/>
    <property type="match status" value="1"/>
</dbReference>
<keyword evidence="2 3" id="KW-0442">Lipid degradation</keyword>
<dbReference type="PANTHER" id="PTHR12406">
    <property type="entry name" value="CALCIUM-INDEPENDENT PHOSPHOLIPASE A2 IPLA2 -RELATED"/>
    <property type="match status" value="1"/>
</dbReference>
<feature type="active site" description="Proton acceptor" evidence="2">
    <location>
        <position position="353"/>
    </location>
</feature>
<dbReference type="InterPro" id="IPR029071">
    <property type="entry name" value="Ubiquitin-like_domsf"/>
</dbReference>
<feature type="domain" description="Ubiquitin-like" evidence="5">
    <location>
        <begin position="4"/>
        <end position="74"/>
    </location>
</feature>
<dbReference type="InterPro" id="IPR033562">
    <property type="entry name" value="PLPL"/>
</dbReference>
<comment type="caution">
    <text evidence="2">Lacks conserved residue(s) required for the propagation of feature annotation.</text>
</comment>
<dbReference type="InterPro" id="IPR036533">
    <property type="entry name" value="BAG_dom_sf"/>
</dbReference>
<dbReference type="Pfam" id="PF01734">
    <property type="entry name" value="Patatin"/>
    <property type="match status" value="1"/>
</dbReference>
<name>A0ABR2YLN6_9CHLO</name>
<organism evidence="8 9">
    <name type="scientific">Coccomyxa subellipsoidea</name>
    <dbReference type="NCBI Taxonomy" id="248742"/>
    <lineage>
        <taxon>Eukaryota</taxon>
        <taxon>Viridiplantae</taxon>
        <taxon>Chlorophyta</taxon>
        <taxon>core chlorophytes</taxon>
        <taxon>Trebouxiophyceae</taxon>
        <taxon>Trebouxiophyceae incertae sedis</taxon>
        <taxon>Coccomyxaceae</taxon>
        <taxon>Coccomyxa</taxon>
    </lineage>
</organism>
<dbReference type="PROSITE" id="PS50053">
    <property type="entry name" value="UBIQUITIN_2"/>
    <property type="match status" value="1"/>
</dbReference>
<keyword evidence="4" id="KW-0175">Coiled coil</keyword>
<evidence type="ECO:0000256" key="2">
    <source>
        <dbReference type="PROSITE-ProRule" id="PRU01161"/>
    </source>
</evidence>
<evidence type="ECO:0000313" key="9">
    <source>
        <dbReference type="Proteomes" id="UP001491310"/>
    </source>
</evidence>
<dbReference type="Proteomes" id="UP001491310">
    <property type="component" value="Unassembled WGS sequence"/>
</dbReference>
<feature type="short sequence motif" description="GXSXG" evidence="2">
    <location>
        <begin position="232"/>
        <end position="236"/>
    </location>
</feature>
<dbReference type="Pfam" id="PF02179">
    <property type="entry name" value="BAG"/>
    <property type="match status" value="1"/>
</dbReference>
<comment type="domain">
    <text evidence="3">The nitrogen atoms of the two glycine residues in the GGXR motif define the oxyanion hole, and stabilize the oxyanion that forms during the nucleophilic attack by the catalytic serine during substrate cleavage.</text>
</comment>
<reference evidence="8 9" key="1">
    <citation type="journal article" date="2024" name="Nat. Commun.">
        <title>Phylogenomics reveals the evolutionary origins of lichenization in chlorophyte algae.</title>
        <authorList>
            <person name="Puginier C."/>
            <person name="Libourel C."/>
            <person name="Otte J."/>
            <person name="Skaloud P."/>
            <person name="Haon M."/>
            <person name="Grisel S."/>
            <person name="Petersen M."/>
            <person name="Berrin J.G."/>
            <person name="Delaux P.M."/>
            <person name="Dal Grande F."/>
            <person name="Keller J."/>
        </authorList>
    </citation>
    <scope>NUCLEOTIDE SEQUENCE [LARGE SCALE GENOMIC DNA]</scope>
    <source>
        <strain evidence="8 9">SAG 216-7</strain>
    </source>
</reference>
<dbReference type="InterPro" id="IPR000626">
    <property type="entry name" value="Ubiquitin-like_dom"/>
</dbReference>
<feature type="domain" description="BAG" evidence="6">
    <location>
        <begin position="128"/>
        <end position="201"/>
    </location>
</feature>
<keyword evidence="9" id="KW-1185">Reference proteome</keyword>
<gene>
    <name evidence="8" type="ORF">WJX75_009687</name>
</gene>
<evidence type="ECO:0000256" key="4">
    <source>
        <dbReference type="SAM" id="Coils"/>
    </source>
</evidence>
<keyword evidence="1 2" id="KW-0443">Lipid metabolism</keyword>
<dbReference type="PANTHER" id="PTHR12406:SF45">
    <property type="entry name" value="PATATIN"/>
    <property type="match status" value="1"/>
</dbReference>
<feature type="domain" description="PNPLA" evidence="7">
    <location>
        <begin position="200"/>
        <end position="366"/>
    </location>
</feature>
<comment type="similarity">
    <text evidence="3">Belongs to the patatin family.</text>
</comment>
<evidence type="ECO:0000259" key="7">
    <source>
        <dbReference type="PROSITE" id="PS51635"/>
    </source>
</evidence>
<dbReference type="EMBL" id="JALJOT010000009">
    <property type="protein sequence ID" value="KAK9907770.1"/>
    <property type="molecule type" value="Genomic_DNA"/>
</dbReference>
<dbReference type="Gene3D" id="3.10.20.90">
    <property type="entry name" value="Phosphatidylinositol 3-kinase Catalytic Subunit, Chain A, domain 1"/>
    <property type="match status" value="1"/>
</dbReference>
<accession>A0ABR2YLN6</accession>
<dbReference type="InterPro" id="IPR016035">
    <property type="entry name" value="Acyl_Trfase/lysoPLipase"/>
</dbReference>
<protein>
    <recommendedName>
        <fullName evidence="3">Patatin</fullName>
        <ecNumber evidence="3">3.1.1.-</ecNumber>
    </recommendedName>
</protein>
<dbReference type="SMART" id="SM00264">
    <property type="entry name" value="BAG"/>
    <property type="match status" value="1"/>
</dbReference>
<feature type="active site" description="Nucleophile" evidence="2">
    <location>
        <position position="234"/>
    </location>
</feature>
<evidence type="ECO:0000259" key="5">
    <source>
        <dbReference type="PROSITE" id="PS50053"/>
    </source>
</evidence>